<dbReference type="EMBL" id="ALJD01000003">
    <property type="protein sequence ID" value="EJN60458.1"/>
    <property type="molecule type" value="Genomic_DNA"/>
</dbReference>
<reference evidence="1 2" key="1">
    <citation type="journal article" date="2012" name="J. Bacteriol.">
        <title>Draft Genome Sequence of the Extremely Halophilic Archaeon Halogranum salarium B-1T.</title>
        <authorList>
            <person name="Kim K.K."/>
            <person name="Lee K.C."/>
            <person name="Lee J.S."/>
        </authorList>
    </citation>
    <scope>NUCLEOTIDE SEQUENCE [LARGE SCALE GENOMIC DNA]</scope>
    <source>
        <strain evidence="1 2">B-1</strain>
    </source>
</reference>
<proteinExistence type="predicted"/>
<accession>J3A4Q8</accession>
<comment type="caution">
    <text evidence="1">The sequence shown here is derived from an EMBL/GenBank/DDBJ whole genome shotgun (WGS) entry which is preliminary data.</text>
</comment>
<dbReference type="AlphaFoldDB" id="J3A4Q8"/>
<dbReference type="RefSeq" id="WP_009366175.1">
    <property type="nucleotide sequence ID" value="NZ_ALJD01000003.1"/>
</dbReference>
<protein>
    <submittedName>
        <fullName evidence="1">Uncharacterized protein</fullName>
    </submittedName>
</protein>
<dbReference type="Proteomes" id="UP000007813">
    <property type="component" value="Unassembled WGS sequence"/>
</dbReference>
<organism evidence="1 2">
    <name type="scientific">Halogranum salarium B-1</name>
    <dbReference type="NCBI Taxonomy" id="1210908"/>
    <lineage>
        <taxon>Archaea</taxon>
        <taxon>Methanobacteriati</taxon>
        <taxon>Methanobacteriota</taxon>
        <taxon>Stenosarchaea group</taxon>
        <taxon>Halobacteria</taxon>
        <taxon>Halobacteriales</taxon>
        <taxon>Haloferacaceae</taxon>
    </lineage>
</organism>
<evidence type="ECO:0000313" key="1">
    <source>
        <dbReference type="EMBL" id="EJN60458.1"/>
    </source>
</evidence>
<name>J3A4Q8_9EURY</name>
<sequence length="57" mass="6236">MGTKDGSATEERIAVTPGCRDMIRQKKRGGETFDSVLRKMVSRYDVKQDVAGSKTGS</sequence>
<gene>
    <name evidence="1" type="ORF">HSB1_10610</name>
</gene>
<evidence type="ECO:0000313" key="2">
    <source>
        <dbReference type="Proteomes" id="UP000007813"/>
    </source>
</evidence>